<evidence type="ECO:0008006" key="2">
    <source>
        <dbReference type="Google" id="ProtNLM"/>
    </source>
</evidence>
<dbReference type="PANTHER" id="PTHR35610">
    <property type="entry name" value="3-ISOPROPYLMALATE DEHYDRATASE-RELATED"/>
    <property type="match status" value="1"/>
</dbReference>
<reference evidence="1" key="1">
    <citation type="submission" date="2018-05" db="EMBL/GenBank/DDBJ databases">
        <authorList>
            <person name="Lanie J.A."/>
            <person name="Ng W.-L."/>
            <person name="Kazmierczak K.M."/>
            <person name="Andrzejewski T.M."/>
            <person name="Davidsen T.M."/>
            <person name="Wayne K.J."/>
            <person name="Tettelin H."/>
            <person name="Glass J.I."/>
            <person name="Rusch D."/>
            <person name="Podicherti R."/>
            <person name="Tsui H.-C.T."/>
            <person name="Winkler M.E."/>
        </authorList>
    </citation>
    <scope>NUCLEOTIDE SEQUENCE</scope>
</reference>
<dbReference type="Pfam" id="PF09754">
    <property type="entry name" value="PAC2"/>
    <property type="match status" value="1"/>
</dbReference>
<dbReference type="InterPro" id="IPR038389">
    <property type="entry name" value="PSMG2_sf"/>
</dbReference>
<accession>A0A381SBF5</accession>
<dbReference type="EMBL" id="UINC01002894">
    <property type="protein sequence ID" value="SVA01346.1"/>
    <property type="molecule type" value="Genomic_DNA"/>
</dbReference>
<evidence type="ECO:0000313" key="1">
    <source>
        <dbReference type="EMBL" id="SVA01346.1"/>
    </source>
</evidence>
<dbReference type="AlphaFoldDB" id="A0A381SBF5"/>
<dbReference type="Gene3D" id="3.40.50.10900">
    <property type="entry name" value="PAC-like subunit"/>
    <property type="match status" value="1"/>
</dbReference>
<organism evidence="1">
    <name type="scientific">marine metagenome</name>
    <dbReference type="NCBI Taxonomy" id="408172"/>
    <lineage>
        <taxon>unclassified sequences</taxon>
        <taxon>metagenomes</taxon>
        <taxon>ecological metagenomes</taxon>
    </lineage>
</organism>
<protein>
    <recommendedName>
        <fullName evidence="2">Proteasome assembly chaperone family protein</fullName>
    </recommendedName>
</protein>
<name>A0A381SBF5_9ZZZZ</name>
<dbReference type="InterPro" id="IPR019151">
    <property type="entry name" value="Proteasome_assmbl_chaperone_2"/>
</dbReference>
<dbReference type="SUPFAM" id="SSF159659">
    <property type="entry name" value="Cgl1923-like"/>
    <property type="match status" value="1"/>
</dbReference>
<sequence>MNRSQLHWLEGQGLPKHCTIIEAVPGVGNVGKLVIDGLLSKHPSRTLGWLLHPDFPPHATLDDEGLLRPPRLELSSIILPDGSTVVTVSGMMQPMTAAGQFEVSESILRLAADSDSPQFLILAGLASGLEDRAIHVICSDAKVRSNLESNDITVSRGQPEGGMIGIAGMILALAPTRDVPAVGIVADTVGTSADVLAADRLAKWIEEAFGIPLDLDLDTTERTAVRLLEDIDPTGSIEDYLRGDEPEVSTDFYV</sequence>
<proteinExistence type="predicted"/>
<gene>
    <name evidence="1" type="ORF">METZ01_LOCUS54200</name>
</gene>